<keyword evidence="3" id="KW-0560">Oxidoreductase</keyword>
<evidence type="ECO:0000256" key="3">
    <source>
        <dbReference type="ARBA" id="ARBA00023002"/>
    </source>
</evidence>
<dbReference type="GO" id="GO:0042128">
    <property type="term" value="P:nitrate assimilation"/>
    <property type="evidence" value="ECO:0007669"/>
    <property type="project" value="UniProtKB-KW"/>
</dbReference>
<dbReference type="GO" id="GO:0046872">
    <property type="term" value="F:metal ion binding"/>
    <property type="evidence" value="ECO:0007669"/>
    <property type="project" value="UniProtKB-KW"/>
</dbReference>
<keyword evidence="1" id="KW-0001">2Fe-2S</keyword>
<gene>
    <name evidence="8" type="ORF">ABT56_14315</name>
</gene>
<evidence type="ECO:0000259" key="7">
    <source>
        <dbReference type="PROSITE" id="PS51296"/>
    </source>
</evidence>
<protein>
    <submittedName>
        <fullName evidence="8">Nitrite reductase</fullName>
    </submittedName>
</protein>
<dbReference type="STRING" id="1195763.ABT56_14315"/>
<organism evidence="8 9">
    <name type="scientific">Photobacterium aquae</name>
    <dbReference type="NCBI Taxonomy" id="1195763"/>
    <lineage>
        <taxon>Bacteria</taxon>
        <taxon>Pseudomonadati</taxon>
        <taxon>Pseudomonadota</taxon>
        <taxon>Gammaproteobacteria</taxon>
        <taxon>Vibrionales</taxon>
        <taxon>Vibrionaceae</taxon>
        <taxon>Photobacterium</taxon>
    </lineage>
</organism>
<dbReference type="PANTHER" id="PTHR40562">
    <property type="match status" value="1"/>
</dbReference>
<dbReference type="OrthoDB" id="516687at2"/>
<dbReference type="Pfam" id="PF13806">
    <property type="entry name" value="Rieske_2"/>
    <property type="match status" value="1"/>
</dbReference>
<evidence type="ECO:0000256" key="5">
    <source>
        <dbReference type="ARBA" id="ARBA00023014"/>
    </source>
</evidence>
<dbReference type="PATRIC" id="fig|1195763.3.peg.3031"/>
<accession>A0A0J1GY88</accession>
<dbReference type="PROSITE" id="PS51300">
    <property type="entry name" value="NIRD"/>
    <property type="match status" value="1"/>
</dbReference>
<dbReference type="GO" id="GO:0008942">
    <property type="term" value="F:nitrite reductase [NAD(P)H] activity"/>
    <property type="evidence" value="ECO:0007669"/>
    <property type="project" value="InterPro"/>
</dbReference>
<comment type="caution">
    <text evidence="8">The sequence shown here is derived from an EMBL/GenBank/DDBJ whole genome shotgun (WGS) entry which is preliminary data.</text>
</comment>
<dbReference type="GO" id="GO:0051537">
    <property type="term" value="F:2 iron, 2 sulfur cluster binding"/>
    <property type="evidence" value="ECO:0007669"/>
    <property type="project" value="UniProtKB-KW"/>
</dbReference>
<keyword evidence="4" id="KW-0408">Iron</keyword>
<dbReference type="Proteomes" id="UP000036097">
    <property type="component" value="Unassembled WGS sequence"/>
</dbReference>
<sequence length="120" mass="13283">MRALYPDPNQWQTVCQKEDLIGHTGICVLVAQQQVAVFFCARTDTLYAVGNYDPIGGANVISRGIIGSIGDERVVASPLYKQHFNLQTGQCLEQPDVCLQTYPVRCHQGEIQIAFDVEAK</sequence>
<keyword evidence="6" id="KW-0534">Nitrate assimilation</keyword>
<dbReference type="InterPro" id="IPR017941">
    <property type="entry name" value="Rieske_2Fe-2S"/>
</dbReference>
<evidence type="ECO:0000256" key="6">
    <source>
        <dbReference type="ARBA" id="ARBA00023063"/>
    </source>
</evidence>
<dbReference type="AlphaFoldDB" id="A0A0J1GY88"/>
<keyword evidence="2" id="KW-0479">Metal-binding</keyword>
<evidence type="ECO:0000313" key="8">
    <source>
        <dbReference type="EMBL" id="KLV04631.1"/>
    </source>
</evidence>
<dbReference type="PROSITE" id="PS51296">
    <property type="entry name" value="RIESKE"/>
    <property type="match status" value="1"/>
</dbReference>
<evidence type="ECO:0000256" key="4">
    <source>
        <dbReference type="ARBA" id="ARBA00023004"/>
    </source>
</evidence>
<keyword evidence="5" id="KW-0411">Iron-sulfur</keyword>
<name>A0A0J1GY88_9GAMM</name>
<evidence type="ECO:0000256" key="1">
    <source>
        <dbReference type="ARBA" id="ARBA00022714"/>
    </source>
</evidence>
<dbReference type="PANTHER" id="PTHR40562:SF1">
    <property type="entry name" value="NITRITE REDUCTASE (NADH) SMALL SUBUNIT"/>
    <property type="match status" value="1"/>
</dbReference>
<keyword evidence="9" id="KW-1185">Reference proteome</keyword>
<dbReference type="EMBL" id="LDOT01000021">
    <property type="protein sequence ID" value="KLV04631.1"/>
    <property type="molecule type" value="Genomic_DNA"/>
</dbReference>
<dbReference type="InterPro" id="IPR036922">
    <property type="entry name" value="Rieske_2Fe-2S_sf"/>
</dbReference>
<dbReference type="CDD" id="cd03529">
    <property type="entry name" value="Rieske_NirD"/>
    <property type="match status" value="1"/>
</dbReference>
<evidence type="ECO:0000313" key="9">
    <source>
        <dbReference type="Proteomes" id="UP000036097"/>
    </source>
</evidence>
<reference evidence="8 9" key="1">
    <citation type="submission" date="2015-05" db="EMBL/GenBank/DDBJ databases">
        <title>Photobacterium galathea sp. nov.</title>
        <authorList>
            <person name="Machado H."/>
            <person name="Gram L."/>
        </authorList>
    </citation>
    <scope>NUCLEOTIDE SEQUENCE [LARGE SCALE GENOMIC DNA]</scope>
    <source>
        <strain evidence="8 9">CGMCC 1.12159</strain>
    </source>
</reference>
<dbReference type="NCBIfam" id="TIGR02378">
    <property type="entry name" value="nirD_assim_sml"/>
    <property type="match status" value="1"/>
</dbReference>
<proteinExistence type="predicted"/>
<dbReference type="Gene3D" id="2.102.10.10">
    <property type="entry name" value="Rieske [2Fe-2S] iron-sulphur domain"/>
    <property type="match status" value="1"/>
</dbReference>
<dbReference type="InterPro" id="IPR017881">
    <property type="entry name" value="NirD"/>
</dbReference>
<dbReference type="InterPro" id="IPR012748">
    <property type="entry name" value="Rieske-like_NirD"/>
</dbReference>
<dbReference type="RefSeq" id="WP_047879567.1">
    <property type="nucleotide sequence ID" value="NZ_LDOT01000021.1"/>
</dbReference>
<feature type="domain" description="Rieske" evidence="7">
    <location>
        <begin position="11"/>
        <end position="113"/>
    </location>
</feature>
<dbReference type="SUPFAM" id="SSF50022">
    <property type="entry name" value="ISP domain"/>
    <property type="match status" value="1"/>
</dbReference>
<evidence type="ECO:0000256" key="2">
    <source>
        <dbReference type="ARBA" id="ARBA00022723"/>
    </source>
</evidence>